<keyword evidence="4" id="KW-0812">Transmembrane</keyword>
<keyword evidence="4" id="KW-1133">Transmembrane helix</keyword>
<dbReference type="Pfam" id="PF12833">
    <property type="entry name" value="HTH_18"/>
    <property type="match status" value="1"/>
</dbReference>
<keyword evidence="2" id="KW-0238">DNA-binding</keyword>
<evidence type="ECO:0000256" key="1">
    <source>
        <dbReference type="ARBA" id="ARBA00023015"/>
    </source>
</evidence>
<evidence type="ECO:0000256" key="3">
    <source>
        <dbReference type="ARBA" id="ARBA00023163"/>
    </source>
</evidence>
<dbReference type="PANTHER" id="PTHR43280:SF2">
    <property type="entry name" value="HTH-TYPE TRANSCRIPTIONAL REGULATOR EXSA"/>
    <property type="match status" value="1"/>
</dbReference>
<dbReference type="InterPro" id="IPR041522">
    <property type="entry name" value="CdaR_GGDEF"/>
</dbReference>
<dbReference type="GO" id="GO:0043565">
    <property type="term" value="F:sequence-specific DNA binding"/>
    <property type="evidence" value="ECO:0007669"/>
    <property type="project" value="InterPro"/>
</dbReference>
<evidence type="ECO:0000256" key="4">
    <source>
        <dbReference type="SAM" id="Phobius"/>
    </source>
</evidence>
<keyword evidence="1" id="KW-0805">Transcription regulation</keyword>
<dbReference type="PROSITE" id="PS01124">
    <property type="entry name" value="HTH_ARAC_FAMILY_2"/>
    <property type="match status" value="1"/>
</dbReference>
<feature type="domain" description="HTH araC/xylS-type" evidence="5">
    <location>
        <begin position="631"/>
        <end position="730"/>
    </location>
</feature>
<comment type="caution">
    <text evidence="6">The sequence shown here is derived from an EMBL/GenBank/DDBJ whole genome shotgun (WGS) entry which is preliminary data.</text>
</comment>
<dbReference type="PANTHER" id="PTHR43280">
    <property type="entry name" value="ARAC-FAMILY TRANSCRIPTIONAL REGULATOR"/>
    <property type="match status" value="1"/>
</dbReference>
<dbReference type="Proteomes" id="UP000824141">
    <property type="component" value="Unassembled WGS sequence"/>
</dbReference>
<evidence type="ECO:0000313" key="6">
    <source>
        <dbReference type="EMBL" id="HIS78093.1"/>
    </source>
</evidence>
<keyword evidence="4" id="KW-0472">Membrane</keyword>
<reference evidence="6" key="1">
    <citation type="submission" date="2020-10" db="EMBL/GenBank/DDBJ databases">
        <authorList>
            <person name="Gilroy R."/>
        </authorList>
    </citation>
    <scope>NUCLEOTIDE SEQUENCE</scope>
    <source>
        <strain evidence="6">6086</strain>
    </source>
</reference>
<gene>
    <name evidence="6" type="ORF">IAD03_01870</name>
</gene>
<name>A0A9D1FR81_9FIRM</name>
<keyword evidence="3" id="KW-0804">Transcription</keyword>
<evidence type="ECO:0000256" key="2">
    <source>
        <dbReference type="ARBA" id="ARBA00023125"/>
    </source>
</evidence>
<proteinExistence type="predicted"/>
<dbReference type="Gene3D" id="1.10.10.60">
    <property type="entry name" value="Homeodomain-like"/>
    <property type="match status" value="2"/>
</dbReference>
<feature type="transmembrane region" description="Helical" evidence="4">
    <location>
        <begin position="287"/>
        <end position="310"/>
    </location>
</feature>
<dbReference type="Pfam" id="PF17853">
    <property type="entry name" value="GGDEF_2"/>
    <property type="match status" value="1"/>
</dbReference>
<dbReference type="GO" id="GO:0003700">
    <property type="term" value="F:DNA-binding transcription factor activity"/>
    <property type="evidence" value="ECO:0007669"/>
    <property type="project" value="InterPro"/>
</dbReference>
<reference evidence="6" key="2">
    <citation type="journal article" date="2021" name="PeerJ">
        <title>Extensive microbial diversity within the chicken gut microbiome revealed by metagenomics and culture.</title>
        <authorList>
            <person name="Gilroy R."/>
            <person name="Ravi A."/>
            <person name="Getino M."/>
            <person name="Pursley I."/>
            <person name="Horton D.L."/>
            <person name="Alikhan N.F."/>
            <person name="Baker D."/>
            <person name="Gharbi K."/>
            <person name="Hall N."/>
            <person name="Watson M."/>
            <person name="Adriaenssens E.M."/>
            <person name="Foster-Nyarko E."/>
            <person name="Jarju S."/>
            <person name="Secka A."/>
            <person name="Antonio M."/>
            <person name="Oren A."/>
            <person name="Chaudhuri R.R."/>
            <person name="La Ragione R."/>
            <person name="Hildebrand F."/>
            <person name="Pallen M.J."/>
        </authorList>
    </citation>
    <scope>NUCLEOTIDE SEQUENCE</scope>
    <source>
        <strain evidence="6">6086</strain>
    </source>
</reference>
<evidence type="ECO:0000313" key="7">
    <source>
        <dbReference type="Proteomes" id="UP000824141"/>
    </source>
</evidence>
<sequence>MKKLFQRQIWRWMRPVLAVLCPCLLVFAGICFYIVHQLDTSFQQSSISLNSLIQGSADKRLEEIYRYTLTLELNNANAFLRGTQSVPQPLPSSVYRLHDMMQDYVTTNPIVDAIYIYYPDLDFTVGNLGCYQASSYRALQNLPSPSGMDSWKQQLLVGNSSFFLLDNGGPEQKLCYVTPRVIEGEYTAVTVIELNPDALLQTFAQAQESYPNASALCILFDDQILSLEGQAAGEDTAAALFARWKENPLSGPVRQDGIVGFFSESMLPDLYYASFYTENDTMKTVRATAFICVTGAFLSLIIAIAGSLYIGSRSQRPLRRLLAKLGASEDKGDSYELLDSKVETLLETHSKDQKLLSEHQLLLDASFLRAALRGELRSESAAFAAANRYGVSFEGTAYQVLLFSGEGELFSESEQWRSPLDSLLRREQAKGLAAFYNGRLCVLLNTDAPLSETSLRELCIRILDLLCPGRAAAAGIGNAYDSMASIVTSYQCARRALLSCEPSEQHPVCRYTPDMAAGHHGNTKSMQLFSRQIYQKQYDQARKTLDQLCEEYLSTSAVPSSDVLRQQAVSSLLMDAACESLPEQETSELWRLLSLPCTLSEYRLRVQGILDHLDRVQMELPAESKPLPIAVRAKEILDENYTDPMIGLYFVSERLNVSNSYLSTAFKNMYQISVTQYINSLRIERAKSLMAETSMSVRDVALAVGFSSDASFIRVFKKQENKTPTMFRTDCRHDT</sequence>
<dbReference type="SUPFAM" id="SSF46689">
    <property type="entry name" value="Homeodomain-like"/>
    <property type="match status" value="1"/>
</dbReference>
<dbReference type="EMBL" id="DVJM01000028">
    <property type="protein sequence ID" value="HIS78093.1"/>
    <property type="molecule type" value="Genomic_DNA"/>
</dbReference>
<dbReference type="PROSITE" id="PS00041">
    <property type="entry name" value="HTH_ARAC_FAMILY_1"/>
    <property type="match status" value="1"/>
</dbReference>
<evidence type="ECO:0000259" key="5">
    <source>
        <dbReference type="PROSITE" id="PS01124"/>
    </source>
</evidence>
<organism evidence="6 7">
    <name type="scientific">Candidatus Caccousia stercoris</name>
    <dbReference type="NCBI Taxonomy" id="2840723"/>
    <lineage>
        <taxon>Bacteria</taxon>
        <taxon>Bacillati</taxon>
        <taxon>Bacillota</taxon>
        <taxon>Clostridia</taxon>
        <taxon>Eubacteriales</taxon>
        <taxon>Oscillospiraceae</taxon>
        <taxon>Oscillospiraceae incertae sedis</taxon>
        <taxon>Candidatus Caccousia</taxon>
    </lineage>
</organism>
<dbReference type="InterPro" id="IPR009057">
    <property type="entry name" value="Homeodomain-like_sf"/>
</dbReference>
<dbReference type="InterPro" id="IPR018060">
    <property type="entry name" value="HTH_AraC"/>
</dbReference>
<dbReference type="SMART" id="SM00342">
    <property type="entry name" value="HTH_ARAC"/>
    <property type="match status" value="1"/>
</dbReference>
<accession>A0A9D1FR81</accession>
<dbReference type="AlphaFoldDB" id="A0A9D1FR81"/>
<dbReference type="InterPro" id="IPR018062">
    <property type="entry name" value="HTH_AraC-typ_CS"/>
</dbReference>
<feature type="transmembrane region" description="Helical" evidence="4">
    <location>
        <begin position="12"/>
        <end position="35"/>
    </location>
</feature>
<protein>
    <submittedName>
        <fullName evidence="6">Helix-turn-helix domain-containing protein</fullName>
    </submittedName>
</protein>